<evidence type="ECO:0000256" key="4">
    <source>
        <dbReference type="ARBA" id="ARBA00022692"/>
    </source>
</evidence>
<dbReference type="Pfam" id="PF03994">
    <property type="entry name" value="DUF350"/>
    <property type="match status" value="1"/>
</dbReference>
<feature type="transmembrane region" description="Helical" evidence="7">
    <location>
        <begin position="109"/>
        <end position="128"/>
    </location>
</feature>
<reference evidence="9" key="1">
    <citation type="submission" date="2016-05" db="EMBL/GenBank/DDBJ databases">
        <authorList>
            <person name="Behera P."/>
            <person name="Vaishampayan P."/>
            <person name="Singh N."/>
            <person name="Raina V."/>
            <person name="Suar M."/>
            <person name="Pattnaik A."/>
            <person name="Rastogi G."/>
        </authorList>
    </citation>
    <scope>NUCLEOTIDE SEQUENCE [LARGE SCALE GENOMIC DNA]</scope>
    <source>
        <strain evidence="9">MP23</strain>
    </source>
</reference>
<evidence type="ECO:0000256" key="3">
    <source>
        <dbReference type="ARBA" id="ARBA00022475"/>
    </source>
</evidence>
<feature type="transmembrane region" description="Helical" evidence="7">
    <location>
        <begin position="75"/>
        <end position="97"/>
    </location>
</feature>
<dbReference type="OrthoDB" id="5573330at2"/>
<organism evidence="8 9">
    <name type="scientific">Mangrovibacter phragmitis</name>
    <dbReference type="NCBI Taxonomy" id="1691903"/>
    <lineage>
        <taxon>Bacteria</taxon>
        <taxon>Pseudomonadati</taxon>
        <taxon>Pseudomonadota</taxon>
        <taxon>Gammaproteobacteria</taxon>
        <taxon>Enterobacterales</taxon>
        <taxon>Enterobacteriaceae</taxon>
        <taxon>Mangrovibacter</taxon>
    </lineage>
</organism>
<protein>
    <recommendedName>
        <fullName evidence="10">DUF350 domain-containing protein</fullName>
    </recommendedName>
</protein>
<keyword evidence="5 7" id="KW-1133">Transmembrane helix</keyword>
<dbReference type="GO" id="GO:0005886">
    <property type="term" value="C:plasma membrane"/>
    <property type="evidence" value="ECO:0007669"/>
    <property type="project" value="UniProtKB-SubCell"/>
</dbReference>
<name>A0A1B7L7E4_9ENTR</name>
<feature type="transmembrane region" description="Helical" evidence="7">
    <location>
        <begin position="6"/>
        <end position="28"/>
    </location>
</feature>
<evidence type="ECO:0000256" key="5">
    <source>
        <dbReference type="ARBA" id="ARBA00022989"/>
    </source>
</evidence>
<dbReference type="PANTHER" id="PTHR40043">
    <property type="entry name" value="UPF0719 INNER MEMBRANE PROTEIN YJFL"/>
    <property type="match status" value="1"/>
</dbReference>
<comment type="subcellular location">
    <subcellularLocation>
        <location evidence="1">Cell membrane</location>
        <topology evidence="1">Multi-pass membrane protein</topology>
    </subcellularLocation>
</comment>
<dbReference type="InterPro" id="IPR007140">
    <property type="entry name" value="DUF350"/>
</dbReference>
<dbReference type="EMBL" id="LYRP01000001">
    <property type="protein sequence ID" value="OAT78253.1"/>
    <property type="molecule type" value="Genomic_DNA"/>
</dbReference>
<accession>A0A1B7L7E4</accession>
<comment type="caution">
    <text evidence="8">The sequence shown here is derived from an EMBL/GenBank/DDBJ whole genome shotgun (WGS) entry which is preliminary data.</text>
</comment>
<gene>
    <name evidence="8" type="ORF">A9B99_00485</name>
</gene>
<comment type="similarity">
    <text evidence="2">Belongs to the UPF0719 family.</text>
</comment>
<evidence type="ECO:0000256" key="2">
    <source>
        <dbReference type="ARBA" id="ARBA00005779"/>
    </source>
</evidence>
<dbReference type="RefSeq" id="WP_064593537.1">
    <property type="nucleotide sequence ID" value="NZ_CP134782.1"/>
</dbReference>
<dbReference type="PANTHER" id="PTHR40043:SF1">
    <property type="entry name" value="UPF0719 INNER MEMBRANE PROTEIN YJFL"/>
    <property type="match status" value="1"/>
</dbReference>
<proteinExistence type="inferred from homology"/>
<evidence type="ECO:0000256" key="1">
    <source>
        <dbReference type="ARBA" id="ARBA00004651"/>
    </source>
</evidence>
<keyword evidence="9" id="KW-1185">Reference proteome</keyword>
<keyword evidence="3" id="KW-1003">Cell membrane</keyword>
<evidence type="ECO:0000256" key="7">
    <source>
        <dbReference type="SAM" id="Phobius"/>
    </source>
</evidence>
<dbReference type="Proteomes" id="UP000078225">
    <property type="component" value="Unassembled WGS sequence"/>
</dbReference>
<feature type="transmembrane region" description="Helical" evidence="7">
    <location>
        <begin position="49"/>
        <end position="69"/>
    </location>
</feature>
<dbReference type="AlphaFoldDB" id="A0A1B7L7E4"/>
<evidence type="ECO:0000313" key="8">
    <source>
        <dbReference type="EMBL" id="OAT78253.1"/>
    </source>
</evidence>
<keyword evidence="6 7" id="KW-0472">Membrane</keyword>
<evidence type="ECO:0000313" key="9">
    <source>
        <dbReference type="Proteomes" id="UP000078225"/>
    </source>
</evidence>
<sequence>MHIIDALLAFCAYFFIGSALVVLFLNVYSKITPHNEWVLIKQGNMAASLAFSGVLLGYIIPLASAAINSVSIPDYLLWAVVAFIVQLLVYVGVRLYISELSEKITNNHTAAGLFMGAAALAGGILNAACMTE</sequence>
<evidence type="ECO:0000256" key="6">
    <source>
        <dbReference type="ARBA" id="ARBA00023136"/>
    </source>
</evidence>
<evidence type="ECO:0008006" key="10">
    <source>
        <dbReference type="Google" id="ProtNLM"/>
    </source>
</evidence>
<dbReference type="STRING" id="1691903.A9B99_00485"/>
<keyword evidence="4 7" id="KW-0812">Transmembrane</keyword>